<dbReference type="Proteomes" id="UP000054262">
    <property type="component" value="Unassembled WGS sequence"/>
</dbReference>
<dbReference type="EMBL" id="AAUX01000001">
    <property type="protein sequence ID" value="EAV47267.1"/>
    <property type="molecule type" value="Genomic_DNA"/>
</dbReference>
<gene>
    <name evidence="1" type="ORF">MB2181_04300</name>
</gene>
<keyword evidence="2" id="KW-1185">Reference proteome</keyword>
<accession>A0P6V7</accession>
<evidence type="ECO:0000313" key="1">
    <source>
        <dbReference type="EMBL" id="EAV47267.1"/>
    </source>
</evidence>
<organism evidence="1 2">
    <name type="scientific">Methylophilales bacterium HTCC2181</name>
    <dbReference type="NCBI Taxonomy" id="383631"/>
    <lineage>
        <taxon>Bacteria</taxon>
        <taxon>Pseudomonadati</taxon>
        <taxon>Pseudomonadota</taxon>
        <taxon>Betaproteobacteria</taxon>
        <taxon>Nitrosomonadales</taxon>
        <taxon>OM43 clade</taxon>
    </lineage>
</organism>
<name>A0P6V7_9PROT</name>
<protein>
    <submittedName>
        <fullName evidence="1">Uncharacterized protein</fullName>
    </submittedName>
</protein>
<comment type="caution">
    <text evidence="1">The sequence shown here is derived from an EMBL/GenBank/DDBJ whole genome shotgun (WGS) entry which is preliminary data.</text>
</comment>
<proteinExistence type="predicted"/>
<reference evidence="1 2" key="1">
    <citation type="submission" date="2006-11" db="EMBL/GenBank/DDBJ databases">
        <authorList>
            <person name="Giovannoni S."/>
            <person name="Vergin K."/>
            <person name="Ferriera S."/>
            <person name="Johnson J."/>
            <person name="Kravitz S."/>
            <person name="Beeson K."/>
            <person name="Sutton G."/>
            <person name="Rogers Y.-H."/>
            <person name="Friedman R."/>
            <person name="Frazier M."/>
            <person name="Venter J.C."/>
        </authorList>
    </citation>
    <scope>NUCLEOTIDE SEQUENCE [LARGE SCALE GENOMIC DNA]</scope>
    <source>
        <strain evidence="1 2">HTCC2181</strain>
    </source>
</reference>
<dbReference type="AlphaFoldDB" id="A0P6V7"/>
<sequence>MKTAMSSGKPKVWDKQKRTYEIKWPDGKRELWKKVTIRECLTKYYNMGAQELGLEIREIVGKELKLQEIMDD</sequence>
<evidence type="ECO:0000313" key="2">
    <source>
        <dbReference type="Proteomes" id="UP000054262"/>
    </source>
</evidence>